<evidence type="ECO:0000256" key="5">
    <source>
        <dbReference type="ARBA" id="ARBA00022729"/>
    </source>
</evidence>
<dbReference type="SUPFAM" id="SSF117281">
    <property type="entry name" value="Kelch motif"/>
    <property type="match status" value="1"/>
</dbReference>
<keyword evidence="11 13" id="KW-0424">Laminin EGF-like domain</keyword>
<evidence type="ECO:0008006" key="22">
    <source>
        <dbReference type="Google" id="ProtNLM"/>
    </source>
</evidence>
<evidence type="ECO:0000259" key="19">
    <source>
        <dbReference type="PROSITE" id="PS50027"/>
    </source>
</evidence>
<feature type="chain" id="PRO_5039923923" description="Attractin" evidence="16">
    <location>
        <begin position="23"/>
        <end position="1254"/>
    </location>
</feature>
<dbReference type="PROSITE" id="PS01248">
    <property type="entry name" value="EGF_LAM_1"/>
    <property type="match status" value="1"/>
</dbReference>
<dbReference type="InterPro" id="IPR002165">
    <property type="entry name" value="Plexin_repeat"/>
</dbReference>
<dbReference type="SUPFAM" id="SSF57196">
    <property type="entry name" value="EGF/Laminin"/>
    <property type="match status" value="1"/>
</dbReference>
<dbReference type="InterPro" id="IPR016201">
    <property type="entry name" value="PSI"/>
</dbReference>
<evidence type="ECO:0000259" key="18">
    <source>
        <dbReference type="PROSITE" id="PS50026"/>
    </source>
</evidence>
<accession>A0A9J6BSG2</accession>
<comment type="caution">
    <text evidence="20">The sequence shown here is derived from an EMBL/GenBank/DDBJ whole genome shotgun (WGS) entry which is preliminary data.</text>
</comment>
<comment type="caution">
    <text evidence="12">Lacks conserved residue(s) required for the propagation of feature annotation.</text>
</comment>
<keyword evidence="2" id="KW-0880">Kelch repeat</keyword>
<dbReference type="SUPFAM" id="SSF49854">
    <property type="entry name" value="Spermadhesin, CUB domain"/>
    <property type="match status" value="1"/>
</dbReference>
<dbReference type="Pfam" id="PF01437">
    <property type="entry name" value="PSI"/>
    <property type="match status" value="1"/>
</dbReference>
<keyword evidence="8 15" id="KW-0472">Membrane</keyword>
<dbReference type="EMBL" id="JADBJN010000003">
    <property type="protein sequence ID" value="KAG5672817.1"/>
    <property type="molecule type" value="Genomic_DNA"/>
</dbReference>
<evidence type="ECO:0000256" key="12">
    <source>
        <dbReference type="PROSITE-ProRule" id="PRU00076"/>
    </source>
</evidence>
<keyword evidence="3 12" id="KW-0245">EGF-like domain</keyword>
<dbReference type="SMART" id="SM00180">
    <property type="entry name" value="EGF_Lam"/>
    <property type="match status" value="2"/>
</dbReference>
<dbReference type="GO" id="GO:0005794">
    <property type="term" value="C:Golgi apparatus"/>
    <property type="evidence" value="ECO:0007669"/>
    <property type="project" value="TreeGrafter"/>
</dbReference>
<feature type="compositionally biased region" description="Low complexity" evidence="14">
    <location>
        <begin position="1157"/>
        <end position="1166"/>
    </location>
</feature>
<keyword evidence="10" id="KW-0325">Glycoprotein</keyword>
<feature type="region of interest" description="Disordered" evidence="14">
    <location>
        <begin position="1224"/>
        <end position="1254"/>
    </location>
</feature>
<protein>
    <recommendedName>
        <fullName evidence="22">Attractin</fullName>
    </recommendedName>
</protein>
<dbReference type="AlphaFoldDB" id="A0A9J6BSG2"/>
<reference evidence="20" key="1">
    <citation type="submission" date="2021-03" db="EMBL/GenBank/DDBJ databases">
        <title>Chromosome level genome of the anhydrobiotic midge Polypedilum vanderplanki.</title>
        <authorList>
            <person name="Yoshida Y."/>
            <person name="Kikawada T."/>
            <person name="Gusev O."/>
        </authorList>
    </citation>
    <scope>NUCLEOTIDE SEQUENCE</scope>
    <source>
        <strain evidence="20">NIAS01</strain>
        <tissue evidence="20">Whole body or cell culture</tissue>
    </source>
</reference>
<dbReference type="Pfam" id="PF24972">
    <property type="entry name" value="GBD_ATRN"/>
    <property type="match status" value="1"/>
</dbReference>
<dbReference type="Pfam" id="PF24973">
    <property type="entry name" value="EGF_LMN_ATRN"/>
    <property type="match status" value="1"/>
</dbReference>
<dbReference type="GO" id="GO:0048731">
    <property type="term" value="P:system development"/>
    <property type="evidence" value="ECO:0007669"/>
    <property type="project" value="UniProtKB-ARBA"/>
</dbReference>
<dbReference type="InterPro" id="IPR013111">
    <property type="entry name" value="EGF_extracell"/>
</dbReference>
<feature type="disulfide bond" evidence="12">
    <location>
        <begin position="201"/>
        <end position="210"/>
    </location>
</feature>
<keyword evidence="9 12" id="KW-1015">Disulfide bond</keyword>
<dbReference type="FunFam" id="2.60.120.290:FF:000046">
    <property type="entry name" value="Attractin-like protein 1"/>
    <property type="match status" value="1"/>
</dbReference>
<feature type="disulfide bond" evidence="13">
    <location>
        <begin position="905"/>
        <end position="919"/>
    </location>
</feature>
<dbReference type="PROSITE" id="PS50027">
    <property type="entry name" value="EGF_LAM_2"/>
    <property type="match status" value="1"/>
</dbReference>
<dbReference type="CDD" id="cd00055">
    <property type="entry name" value="EGF_Lam"/>
    <property type="match status" value="2"/>
</dbReference>
<evidence type="ECO:0000256" key="4">
    <source>
        <dbReference type="ARBA" id="ARBA00022692"/>
    </source>
</evidence>
<dbReference type="GO" id="GO:0016020">
    <property type="term" value="C:membrane"/>
    <property type="evidence" value="ECO:0007669"/>
    <property type="project" value="UniProtKB-SubCell"/>
</dbReference>
<evidence type="ECO:0000256" key="14">
    <source>
        <dbReference type="SAM" id="MobiDB-lite"/>
    </source>
</evidence>
<evidence type="ECO:0000256" key="16">
    <source>
        <dbReference type="SAM" id="SignalP"/>
    </source>
</evidence>
<dbReference type="InterPro" id="IPR035914">
    <property type="entry name" value="Sperma_CUB_dom_sf"/>
</dbReference>
<evidence type="ECO:0000256" key="2">
    <source>
        <dbReference type="ARBA" id="ARBA00022441"/>
    </source>
</evidence>
<evidence type="ECO:0000313" key="20">
    <source>
        <dbReference type="EMBL" id="KAG5672817.1"/>
    </source>
</evidence>
<evidence type="ECO:0000259" key="17">
    <source>
        <dbReference type="PROSITE" id="PS01180"/>
    </source>
</evidence>
<dbReference type="Proteomes" id="UP001107558">
    <property type="component" value="Chromosome 3"/>
</dbReference>
<dbReference type="Pfam" id="PF07974">
    <property type="entry name" value="EGF_2"/>
    <property type="match status" value="1"/>
</dbReference>
<keyword evidence="5 16" id="KW-0732">Signal</keyword>
<feature type="domain" description="CUB" evidence="17">
    <location>
        <begin position="42"/>
        <end position="176"/>
    </location>
</feature>
<sequence length="1254" mass="140129">MVIKQSFLIYLITTIVIEKCNGEVNTTKKCEEGWQGKDCEFCAGKIRLTEPSGYIHDGLGNYSIGVKCSWLIDARGPYQPSSSTSNSTSSVKKKPKRIRLHLEEFATECSWDHLYIYDGDSVQSPLLAVFSGLMYKSNFSIRRIPEVVAHSGATLLHFFSDDAYNMSGFNISYRFDSCPTTDSSLICSGHGVCIDDGICTCDAAYMGSACHIPKCPNNCSYPNGHCDRERHRCICEKEFAGSDCKQMASHGYWETIDTDTRIFSPPGSASHGSATYGDTMFIIGGESYERGELLYAYDFNGNVWETMHVEKNNSPAMRYGASTVIYGDKIFMYGGVIKGSSVTNELWAFDVSARNWENITVKTEACNTTANTMCPLPLESAGHSANIVPIHDGPKTQYLMIVIFGHSPIYGFLNTVQEYNLGTREWRILPTHGYPVKGGYGHSASFDGLTEKIYVYGGIVSESESQQLLSNKLYSYDPKTHVWTLLTSSATARYLHTANFISDGLMMVFGGNTHNDTSHSFGAKCYSMDLIVYDVICDSWHHHSIPNDLQADLARFGHSSQVFEKKLYIYGGFDGQMLSDLLRFTPGNCSAFDNINTCLNTRPGVKCIWDNQDAKCKATSEIQKGMIFQRGEEYIQKCFKRSRMELTQQHLAKEQQCIDQNSCHACVSTSSACSYCNFNFPNTRRGSCVLEKCTEPSSAKQRSIPIKQLDKCPKELDPACGQLHKCQSCMSNPVCYWSVDHNKCMSYGNRSNEETYPCPPACSTLTTCQNCTQEDCIWCQNEERCVDKNAYTASFPYGQCREWTTYSGKCRAPTTGVSQCSFYKTCEKCREEIACGWCDDGSNTGLGKCLDGGDSGPKDQMECPANHWHFTHCPSCQCNGHSTCEDGSTCGTCDGHVHGANCEKCKPGYWGNPVNGGVCKECECNNQATSCNPESGKCYCNTKGLAGDHCEKCDATNHYHGDPKSGSCYYDLTIDYQFTFNLSKKEDRHYTQINFRNSPVKSDIDADFSITCSVPAKMNITMKTIGQEGERALFTNINCTTFRQRFSKADHQFGYENNNVTITTFYVYVYDFQPPLWIQIAFSQYPKLNLQQFFVTFSTCFLLLLLMAAILWKIKQKYDMFRRRQRLFVEMEQMASRPFSQVLVEIDSKDREYNEITPTTDTNTTSTKKRKKDSPSPIALEPCAGNKAAVLSLLVRLPTGGLSHSPPGQSSALAVASALVTLGNPRRPSIDLNNPKDTNTKSNKRKQSQHPDNI</sequence>
<keyword evidence="6" id="KW-0677">Repeat</keyword>
<evidence type="ECO:0000256" key="11">
    <source>
        <dbReference type="ARBA" id="ARBA00023292"/>
    </source>
</evidence>
<gene>
    <name evidence="20" type="ORF">PVAND_002907</name>
</gene>
<dbReference type="InterPro" id="IPR056732">
    <property type="entry name" value="GBD_ATRN"/>
</dbReference>
<evidence type="ECO:0000256" key="3">
    <source>
        <dbReference type="ARBA" id="ARBA00022536"/>
    </source>
</evidence>
<dbReference type="Gene3D" id="2.120.10.80">
    <property type="entry name" value="Kelch-type beta propeller"/>
    <property type="match status" value="2"/>
</dbReference>
<evidence type="ECO:0000256" key="10">
    <source>
        <dbReference type="ARBA" id="ARBA00023180"/>
    </source>
</evidence>
<dbReference type="InterPro" id="IPR056737">
    <property type="entry name" value="Beta-prop_ATRN-MKLN-like"/>
</dbReference>
<evidence type="ECO:0000256" key="13">
    <source>
        <dbReference type="PROSITE-ProRule" id="PRU00460"/>
    </source>
</evidence>
<dbReference type="InterPro" id="IPR006652">
    <property type="entry name" value="Kelch_1"/>
</dbReference>
<evidence type="ECO:0000256" key="1">
    <source>
        <dbReference type="ARBA" id="ARBA00004167"/>
    </source>
</evidence>
<keyword evidence="21" id="KW-1185">Reference proteome</keyword>
<dbReference type="GO" id="GO:0048513">
    <property type="term" value="P:animal organ development"/>
    <property type="evidence" value="ECO:0007669"/>
    <property type="project" value="UniProtKB-ARBA"/>
</dbReference>
<dbReference type="InterPro" id="IPR051568">
    <property type="entry name" value="LZTR1/Attractin"/>
</dbReference>
<feature type="compositionally biased region" description="Polar residues" evidence="14">
    <location>
        <begin position="1231"/>
        <end position="1241"/>
    </location>
</feature>
<dbReference type="OrthoDB" id="9998912at2759"/>
<keyword evidence="7 15" id="KW-1133">Transmembrane helix</keyword>
<evidence type="ECO:0000256" key="6">
    <source>
        <dbReference type="ARBA" id="ARBA00022737"/>
    </source>
</evidence>
<organism evidence="20 21">
    <name type="scientific">Polypedilum vanderplanki</name>
    <name type="common">Sleeping chironomid midge</name>
    <dbReference type="NCBI Taxonomy" id="319348"/>
    <lineage>
        <taxon>Eukaryota</taxon>
        <taxon>Metazoa</taxon>
        <taxon>Ecdysozoa</taxon>
        <taxon>Arthropoda</taxon>
        <taxon>Hexapoda</taxon>
        <taxon>Insecta</taxon>
        <taxon>Pterygota</taxon>
        <taxon>Neoptera</taxon>
        <taxon>Endopterygota</taxon>
        <taxon>Diptera</taxon>
        <taxon>Nematocera</taxon>
        <taxon>Chironomoidea</taxon>
        <taxon>Chironomidae</taxon>
        <taxon>Chironominae</taxon>
        <taxon>Polypedilum</taxon>
        <taxon>Polypedilum</taxon>
    </lineage>
</organism>
<feature type="signal peptide" evidence="16">
    <location>
        <begin position="1"/>
        <end position="22"/>
    </location>
</feature>
<dbReference type="InterPro" id="IPR002049">
    <property type="entry name" value="LE_dom"/>
</dbReference>
<keyword evidence="4 15" id="KW-0812">Transmembrane</keyword>
<dbReference type="CDD" id="cd00041">
    <property type="entry name" value="CUB"/>
    <property type="match status" value="1"/>
</dbReference>
<dbReference type="PROSITE" id="PS01180">
    <property type="entry name" value="CUB"/>
    <property type="match status" value="1"/>
</dbReference>
<feature type="disulfide bond" evidence="13">
    <location>
        <begin position="893"/>
        <end position="902"/>
    </location>
</feature>
<dbReference type="SMART" id="SM00042">
    <property type="entry name" value="CUB"/>
    <property type="match status" value="1"/>
</dbReference>
<dbReference type="SMART" id="SM00423">
    <property type="entry name" value="PSI"/>
    <property type="match status" value="5"/>
</dbReference>
<feature type="domain" description="Laminin EGF-like" evidence="19">
    <location>
        <begin position="876"/>
        <end position="921"/>
    </location>
</feature>
<feature type="domain" description="EGF-like" evidence="18">
    <location>
        <begin position="174"/>
        <end position="211"/>
    </location>
</feature>
<dbReference type="PROSITE" id="PS00022">
    <property type="entry name" value="EGF_1"/>
    <property type="match status" value="1"/>
</dbReference>
<evidence type="ECO:0000256" key="15">
    <source>
        <dbReference type="SAM" id="Phobius"/>
    </source>
</evidence>
<dbReference type="InterPro" id="IPR000859">
    <property type="entry name" value="CUB_dom"/>
</dbReference>
<dbReference type="Gene3D" id="2.10.25.10">
    <property type="entry name" value="Laminin"/>
    <property type="match status" value="2"/>
</dbReference>
<dbReference type="InterPro" id="IPR015915">
    <property type="entry name" value="Kelch-typ_b-propeller"/>
</dbReference>
<dbReference type="Gene3D" id="2.60.120.290">
    <property type="entry name" value="Spermadhesin, CUB domain"/>
    <property type="match status" value="1"/>
</dbReference>
<evidence type="ECO:0000256" key="9">
    <source>
        <dbReference type="ARBA" id="ARBA00023157"/>
    </source>
</evidence>
<dbReference type="InterPro" id="IPR056863">
    <property type="entry name" value="LMN_ATRN_NET-like_EGF"/>
</dbReference>
<dbReference type="InterPro" id="IPR000742">
    <property type="entry name" value="EGF"/>
</dbReference>
<evidence type="ECO:0000256" key="7">
    <source>
        <dbReference type="ARBA" id="ARBA00022989"/>
    </source>
</evidence>
<dbReference type="PANTHER" id="PTHR46376">
    <property type="entry name" value="LEUCINE-ZIPPER-LIKE TRANSCRIPTIONAL REGULATOR 1"/>
    <property type="match status" value="1"/>
</dbReference>
<evidence type="ECO:0000256" key="8">
    <source>
        <dbReference type="ARBA" id="ARBA00023136"/>
    </source>
</evidence>
<proteinExistence type="predicted"/>
<feature type="region of interest" description="Disordered" evidence="14">
    <location>
        <begin position="1154"/>
        <end position="1180"/>
    </location>
</feature>
<name>A0A9J6BSG2_POLVA</name>
<dbReference type="Pfam" id="PF24981">
    <property type="entry name" value="Beta-prop_ATRN-LZTR1"/>
    <property type="match status" value="1"/>
</dbReference>
<feature type="transmembrane region" description="Helical" evidence="15">
    <location>
        <begin position="1093"/>
        <end position="1114"/>
    </location>
</feature>
<comment type="subcellular location">
    <subcellularLocation>
        <location evidence="1">Membrane</location>
        <topology evidence="1">Single-pass membrane protein</topology>
    </subcellularLocation>
</comment>
<dbReference type="SMART" id="SM00612">
    <property type="entry name" value="Kelch"/>
    <property type="match status" value="1"/>
</dbReference>
<evidence type="ECO:0000313" key="21">
    <source>
        <dbReference type="Proteomes" id="UP001107558"/>
    </source>
</evidence>
<dbReference type="PROSITE" id="PS50026">
    <property type="entry name" value="EGF_3"/>
    <property type="match status" value="1"/>
</dbReference>
<dbReference type="PANTHER" id="PTHR46376:SF2">
    <property type="entry name" value="DISTRACTED, ISOFORM B"/>
    <property type="match status" value="1"/>
</dbReference>